<keyword evidence="1 2" id="KW-0694">RNA-binding</keyword>
<dbReference type="InterPro" id="IPR034887">
    <property type="entry name" value="LARP7_RRM1"/>
</dbReference>
<dbReference type="AlphaFoldDB" id="A0A3Q0IY95"/>
<dbReference type="InterPro" id="IPR035979">
    <property type="entry name" value="RBD_domain_sf"/>
</dbReference>
<feature type="compositionally biased region" description="Basic residues" evidence="3">
    <location>
        <begin position="241"/>
        <end position="251"/>
    </location>
</feature>
<evidence type="ECO:0000313" key="5">
    <source>
        <dbReference type="Proteomes" id="UP000079169"/>
    </source>
</evidence>
<dbReference type="InterPro" id="IPR000504">
    <property type="entry name" value="RRM_dom"/>
</dbReference>
<dbReference type="Pfam" id="PF00076">
    <property type="entry name" value="RRM_1"/>
    <property type="match status" value="1"/>
</dbReference>
<evidence type="ECO:0000259" key="4">
    <source>
        <dbReference type="PROSITE" id="PS50102"/>
    </source>
</evidence>
<evidence type="ECO:0000256" key="1">
    <source>
        <dbReference type="ARBA" id="ARBA00022884"/>
    </source>
</evidence>
<dbReference type="CDD" id="cd12290">
    <property type="entry name" value="RRM1_LARP7"/>
    <property type="match status" value="1"/>
</dbReference>
<dbReference type="Proteomes" id="UP000079169">
    <property type="component" value="Unplaced"/>
</dbReference>
<organism evidence="5 6">
    <name type="scientific">Diaphorina citri</name>
    <name type="common">Asian citrus psyllid</name>
    <dbReference type="NCBI Taxonomy" id="121845"/>
    <lineage>
        <taxon>Eukaryota</taxon>
        <taxon>Metazoa</taxon>
        <taxon>Ecdysozoa</taxon>
        <taxon>Arthropoda</taxon>
        <taxon>Hexapoda</taxon>
        <taxon>Insecta</taxon>
        <taxon>Pterygota</taxon>
        <taxon>Neoptera</taxon>
        <taxon>Paraneoptera</taxon>
        <taxon>Hemiptera</taxon>
        <taxon>Sternorrhyncha</taxon>
        <taxon>Psylloidea</taxon>
        <taxon>Psyllidae</taxon>
        <taxon>Diaphorininae</taxon>
        <taxon>Diaphorina</taxon>
    </lineage>
</organism>
<keyword evidence="5" id="KW-1185">Reference proteome</keyword>
<dbReference type="PANTHER" id="PTHR10352">
    <property type="entry name" value="EUKARYOTIC TRANSLATION INITIATION FACTOR 3 SUBUNIT G"/>
    <property type="match status" value="1"/>
</dbReference>
<reference evidence="6" key="1">
    <citation type="submission" date="2025-08" db="UniProtKB">
        <authorList>
            <consortium name="RefSeq"/>
        </authorList>
    </citation>
    <scope>IDENTIFICATION</scope>
</reference>
<accession>A0A3Q0IY95</accession>
<feature type="region of interest" description="Disordered" evidence="3">
    <location>
        <begin position="99"/>
        <end position="140"/>
    </location>
</feature>
<name>A0A3Q0IY95_DIACI</name>
<evidence type="ECO:0000256" key="2">
    <source>
        <dbReference type="PROSITE-ProRule" id="PRU00176"/>
    </source>
</evidence>
<feature type="compositionally biased region" description="Basic and acidic residues" evidence="3">
    <location>
        <begin position="118"/>
        <end position="140"/>
    </location>
</feature>
<feature type="compositionally biased region" description="Basic and acidic residues" evidence="3">
    <location>
        <begin position="170"/>
        <end position="226"/>
    </location>
</feature>
<dbReference type="RefSeq" id="XP_026681217.1">
    <property type="nucleotide sequence ID" value="XM_026825416.1"/>
</dbReference>
<evidence type="ECO:0000313" key="6">
    <source>
        <dbReference type="RefSeq" id="XP_026681217.1"/>
    </source>
</evidence>
<dbReference type="KEGG" id="dci:103511748"/>
<feature type="domain" description="RRM" evidence="4">
    <location>
        <begin position="1"/>
        <end position="104"/>
    </location>
</feature>
<dbReference type="GO" id="GO:0003723">
    <property type="term" value="F:RNA binding"/>
    <property type="evidence" value="ECO:0007669"/>
    <property type="project" value="UniProtKB-UniRule"/>
</dbReference>
<dbReference type="Gene3D" id="3.30.70.330">
    <property type="match status" value="1"/>
</dbReference>
<feature type="compositionally biased region" description="Polar residues" evidence="3">
    <location>
        <begin position="254"/>
        <end position="268"/>
    </location>
</feature>
<dbReference type="PaxDb" id="121845-A0A3Q0IY95"/>
<protein>
    <submittedName>
        <fullName evidence="6">La-related protein 7-like</fullName>
    </submittedName>
</protein>
<dbReference type="SUPFAM" id="SSF54928">
    <property type="entry name" value="RNA-binding domain, RBD"/>
    <property type="match status" value="1"/>
</dbReference>
<sequence>MILGFFPLKGSRREKLPPEAEHDYIESVFSKYGKVTYVSLPKFKSTGKLKGFAFVEFSTKEEATKALEAYTEMGCRLPSTMPPESLISIQTFEGEQSNLTKQQENLPHRPLAPLNGTKPKESVQTDESKGIKEVQTEKSKGIKELVQSEASKGIEESVQTKKILQMDGSKGIKETVGTDKGNRKESVIAEKSDEVRTKDDKSPPQKRLRLENEGADEEAKADKTNESEDLDTSTASDVTVKKKKSRKKKKNKTPDTSPEATGMQVLSK</sequence>
<dbReference type="SMART" id="SM00360">
    <property type="entry name" value="RRM"/>
    <property type="match status" value="1"/>
</dbReference>
<dbReference type="GeneID" id="103511748"/>
<dbReference type="STRING" id="121845.A0A3Q0IY95"/>
<gene>
    <name evidence="6" type="primary">LOC103511748</name>
</gene>
<dbReference type="PROSITE" id="PS50102">
    <property type="entry name" value="RRM"/>
    <property type="match status" value="1"/>
</dbReference>
<proteinExistence type="predicted"/>
<feature type="region of interest" description="Disordered" evidence="3">
    <location>
        <begin position="163"/>
        <end position="268"/>
    </location>
</feature>
<evidence type="ECO:0000256" key="3">
    <source>
        <dbReference type="SAM" id="MobiDB-lite"/>
    </source>
</evidence>
<dbReference type="InterPro" id="IPR012677">
    <property type="entry name" value="Nucleotide-bd_a/b_plait_sf"/>
</dbReference>